<reference evidence="1 2" key="1">
    <citation type="submission" date="2019-02" db="EMBL/GenBank/DDBJ databases">
        <title>Deep-cultivation of Planctomycetes and their phenomic and genomic characterization uncovers novel biology.</title>
        <authorList>
            <person name="Wiegand S."/>
            <person name="Jogler M."/>
            <person name="Boedeker C."/>
            <person name="Pinto D."/>
            <person name="Vollmers J."/>
            <person name="Rivas-Marin E."/>
            <person name="Kohn T."/>
            <person name="Peeters S.H."/>
            <person name="Heuer A."/>
            <person name="Rast P."/>
            <person name="Oberbeckmann S."/>
            <person name="Bunk B."/>
            <person name="Jeske O."/>
            <person name="Meyerdierks A."/>
            <person name="Storesund J.E."/>
            <person name="Kallscheuer N."/>
            <person name="Luecker S."/>
            <person name="Lage O.M."/>
            <person name="Pohl T."/>
            <person name="Merkel B.J."/>
            <person name="Hornburger P."/>
            <person name="Mueller R.-W."/>
            <person name="Bruemmer F."/>
            <person name="Labrenz M."/>
            <person name="Spormann A.M."/>
            <person name="Op Den Camp H."/>
            <person name="Overmann J."/>
            <person name="Amann R."/>
            <person name="Jetten M.S.M."/>
            <person name="Mascher T."/>
            <person name="Medema M.H."/>
            <person name="Devos D.P."/>
            <person name="Kaster A.-K."/>
            <person name="Ovreas L."/>
            <person name="Rohde M."/>
            <person name="Galperin M.Y."/>
            <person name="Jogler C."/>
        </authorList>
    </citation>
    <scope>NUCLEOTIDE SEQUENCE [LARGE SCALE GENOMIC DNA]</scope>
    <source>
        <strain evidence="1 2">V7</strain>
    </source>
</reference>
<gene>
    <name evidence="1" type="ORF">V7x_09110</name>
</gene>
<organism evidence="1 2">
    <name type="scientific">Crateriforma conspicua</name>
    <dbReference type="NCBI Taxonomy" id="2527996"/>
    <lineage>
        <taxon>Bacteria</taxon>
        <taxon>Pseudomonadati</taxon>
        <taxon>Planctomycetota</taxon>
        <taxon>Planctomycetia</taxon>
        <taxon>Planctomycetales</taxon>
        <taxon>Planctomycetaceae</taxon>
        <taxon>Crateriforma</taxon>
    </lineage>
</organism>
<dbReference type="RefSeq" id="WP_146411259.1">
    <property type="nucleotide sequence ID" value="NZ_SJPZ01000001.1"/>
</dbReference>
<comment type="caution">
    <text evidence="1">The sequence shown here is derived from an EMBL/GenBank/DDBJ whole genome shotgun (WGS) entry which is preliminary data.</text>
</comment>
<evidence type="ECO:0000313" key="1">
    <source>
        <dbReference type="EMBL" id="TWU65364.1"/>
    </source>
</evidence>
<dbReference type="OrthoDB" id="279598at2"/>
<sequence length="329" mass="36520">MIRTTTPRYSNAPKLGRQLSAWLMIAVVFVCGGATCMPQRKVTDFPAPPPVLSDVPELSDVIAAVNRNDAVQQLSTNSASIQDIHQKTPRFTANVHLQREKDFRLRASLPIILGSGLDIGSNRDVFWFEVPDGMSRTMYFARHDQYQNQLQHAAIPVNPAWLIEAIGLVHLDPALVIQGPVRRDDGLLEIRSRMPDGIHQRVCYIDADGGFVTQQLLTKPTIGGGEILIAESRTADHRFYENPACVLPHKILLRLLPTEAPEMNLMIEVGDYSVNQILSGDPNLFVMPQTAPNIRDLTKLSLATPPAPTETSYTQQATLIPEYRGTITR</sequence>
<protein>
    <recommendedName>
        <fullName evidence="3">DUF4292 domain-containing protein</fullName>
    </recommendedName>
</protein>
<evidence type="ECO:0000313" key="2">
    <source>
        <dbReference type="Proteomes" id="UP000316476"/>
    </source>
</evidence>
<dbReference type="Proteomes" id="UP000316476">
    <property type="component" value="Unassembled WGS sequence"/>
</dbReference>
<dbReference type="AlphaFoldDB" id="A0A5C6FSV4"/>
<accession>A0A5C6FSV4</accession>
<name>A0A5C6FSV4_9PLAN</name>
<dbReference type="EMBL" id="SJPZ01000001">
    <property type="protein sequence ID" value="TWU65364.1"/>
    <property type="molecule type" value="Genomic_DNA"/>
</dbReference>
<evidence type="ECO:0008006" key="3">
    <source>
        <dbReference type="Google" id="ProtNLM"/>
    </source>
</evidence>
<proteinExistence type="predicted"/>